<dbReference type="EMBL" id="MH155868">
    <property type="protein sequence ID" value="AWN05145.1"/>
    <property type="molecule type" value="Genomic_DNA"/>
</dbReference>
<dbReference type="GeneID" id="55608327"/>
<organism evidence="1 2">
    <name type="scientific">Streptomyces phage FlowerPower</name>
    <dbReference type="NCBI Taxonomy" id="2182408"/>
    <lineage>
        <taxon>Viruses</taxon>
        <taxon>Duplodnaviria</taxon>
        <taxon>Heunggongvirae</taxon>
        <taxon>Uroviricota</taxon>
        <taxon>Caudoviricetes</taxon>
        <taxon>Beephvirinae</taxon>
        <taxon>Flowerpowervirus</taxon>
        <taxon>Flowerpowervirus flowerpower</taxon>
    </lineage>
</organism>
<accession>A0A2U8UNA6</accession>
<protein>
    <submittedName>
        <fullName evidence="1">Helix-turn-helix DNA binding domain protein</fullName>
    </submittedName>
</protein>
<reference evidence="1 2" key="1">
    <citation type="submission" date="2018-04" db="EMBL/GenBank/DDBJ databases">
        <authorList>
            <person name="Richter O.R."/>
            <person name="Sprando J."/>
            <person name="Abi J.R."/>
            <person name="Abidin Z.U."/>
            <person name="Aboumatar N."/>
            <person name="Aguilar F.A."/>
            <person name="Ahmed M."/>
            <person name="Aklilu M."/>
            <person name="Ali S.Z."/>
            <person name="Araia S."/>
            <person name="Asbury H."/>
            <person name="Atkinson A.N."/>
            <person name="Azam A.M."/>
            <person name="Bell J.L."/>
            <person name="Bhagat S."/>
            <person name="Bhatti J.A."/>
            <person name="Bhavsar J."/>
            <person name="Blocker D."/>
            <person name="Bonhomme B."/>
            <person name="Buker C.Y."/>
            <person name="Burnett T.D."/>
            <person name="Campbell R.L."/>
            <person name="Campbell S.M."/>
            <person name="Carinugan C.L."/>
            <person name="Chan P.R."/>
            <person name="Chen S."/>
            <person name="Dahne M."/>
            <person name="Dang V.Q."/>
            <person name="Ding J.R."/>
            <person name="Dunn G.L."/>
            <person name="Flores O.S."/>
            <person name="Frank D.N."/>
            <person name="Gonzalez N."/>
            <person name="Goryunova E."/>
            <person name="Hoang T."/>
            <person name="Hollenhorst D."/>
            <person name="Hora A.B."/>
            <person name="Hutchison A.S."/>
            <person name="Huynh A."/>
            <person name="Jani A."/>
            <person name="Jawed T."/>
            <person name="Jeffries M.J."/>
            <person name="Jian G.M."/>
            <person name="Joshi C."/>
            <person name="Kallab S."/>
            <person name="Kang L."/>
            <person name="Khan A."/>
            <person name="Klontz C.M."/>
            <person name="Koert M."/>
            <person name="Lagasca A."/>
            <person name="Lakhani A."/>
            <person name="Larsen A."/>
            <person name="Le A."/>
            <person name="Lee D.Y."/>
            <person name="Lembirik S."/>
            <person name="Lenus S."/>
            <person name="Lesniewski A.M."/>
            <person name="Lu W."/>
            <person name="Mamarakhimova Z."/>
            <person name="Mason S."/>
            <person name="Mathew L.K."/>
            <person name="Mattson C.L."/>
            <person name="Mian U.H."/>
            <person name="Morcos G.S."/>
            <person name="Muhler C.W."/>
            <person name="Naeem N.-U.-A."/>
            <person name="Namagiri S."/>
            <person name="Nassehi T."/>
            <person name="Nazarian M."/>
            <person name="Neal R.A."/>
            <person name="Negash K."/>
            <person name="Ngaleu B.J."/>
            <person name="Nguyen B.T."/>
            <person name="Nguyen K.V."/>
            <person name="Odili J.C."/>
            <person name="Ogletree A."/>
            <person name="Okojie E."/>
            <person name="Olajide T.E."/>
            <person name="Onwukwe C.S."/>
            <person name="Ozako O."/>
            <person name="Pakala M."/>
            <person name="Patel P."/>
            <person name="Patel H.J."/>
            <person name="Patel R."/>
            <person name="Paudel H."/>
            <person name="Pikounis A.J."/>
            <person name="Qazi M.A."/>
            <person name="Quiroz J.N."/>
            <person name="Ramachandran P.N."/>
            <person name="Rashford R.L."/>
            <person name="Rivera J."/>
            <person name="Romero F.D."/>
            <person name="Saba P.A."/>
            <person name="Sabu R.L."/>
            <person name="Saeed O.S."/>
            <person name="Saraf S."/>
            <person name="Scarano A.L."/>
            <person name="Sciandra C."/>
            <person name="Shakarov P."/>
            <person name="Sharma A."/>
            <person name="Singh K."/>
            <person name="Singh S."/>
            <person name="Spindler S.E."/>
            <person name="Szymanik K.H."/>
            <person name="Tahir M."/>
            <person name="Tchuinte L.U."/>
            <person name="Thakkar V."/>
            <person name="Tombo Z.B."/>
            <person name="Touma A."/>
            <person name="Tran J.N."/>
            <person name="Tran N."/>
            <person name="Truong D.H."/>
            <person name="Turner M.D."/>
            <person name="Vidmar M."/>
            <person name="Vuong K."/>
            <person name="Wilson B."/>
            <person name="Xie C.L."/>
            <person name="Yasinova A.G."/>
            <person name="Yu A.M."/>
            <person name="Zolnerowich N."/>
            <person name="Cortez R."/>
            <person name="Greis H.L."/>
            <person name="Lee M."/>
            <person name="Mantzavinos A."/>
            <person name="Mohamed I.R."/>
            <person name="Patel P."/>
            <person name="Puglisi K.M."/>
            <person name="Bhattacharya M."/>
            <person name="Correa-Mendez M."/>
            <person name="Fabian M."/>
            <person name="Reger N."/>
            <person name="Tran K."/>
            <person name="Erill I."/>
            <person name="Caruso S.M."/>
            <person name="Garlena R.A."/>
            <person name="Russell D.A."/>
            <person name="Pope W.H."/>
            <person name="Jacobs-Sera D."/>
            <person name="Hatfull G.F."/>
        </authorList>
    </citation>
    <scope>NUCLEOTIDE SEQUENCE [LARGE SCALE GENOMIC DNA]</scope>
</reference>
<dbReference type="KEGG" id="vg:55608327"/>
<dbReference type="RefSeq" id="YP_009838100.1">
    <property type="nucleotide sequence ID" value="NC_048706.1"/>
</dbReference>
<keyword evidence="2" id="KW-1185">Reference proteome</keyword>
<gene>
    <name evidence="1" type="primary">64</name>
    <name evidence="1" type="ORF">SEA_FLOWERPOWER_64</name>
</gene>
<evidence type="ECO:0000313" key="1">
    <source>
        <dbReference type="EMBL" id="AWN05145.1"/>
    </source>
</evidence>
<proteinExistence type="predicted"/>
<name>A0A2U8UNA6_9CAUD</name>
<sequence>MSDITPAQAEARAKFAEGINSIFERRAALKRHVQKITPEQKQEVIRRRYEGEDPRDLALEFGISAAYIRNLTPASGRSAWV</sequence>
<dbReference type="Proteomes" id="UP000247075">
    <property type="component" value="Segment"/>
</dbReference>
<evidence type="ECO:0000313" key="2">
    <source>
        <dbReference type="Proteomes" id="UP000247075"/>
    </source>
</evidence>